<gene>
    <name evidence="1" type="ORF">MPLG2_0521</name>
</gene>
<evidence type="ECO:0000313" key="1">
    <source>
        <dbReference type="EMBL" id="SPD85557.1"/>
    </source>
</evidence>
<dbReference type="EMBL" id="LT985188">
    <property type="protein sequence ID" value="SPD85557.1"/>
    <property type="molecule type" value="Genomic_DNA"/>
</dbReference>
<evidence type="ECO:0000313" key="2">
    <source>
        <dbReference type="Proteomes" id="UP000238164"/>
    </source>
</evidence>
<name>A0A2N9JBP2_9ACTN</name>
<organism evidence="1 2">
    <name type="scientific">Micropruina glycogenica</name>
    <dbReference type="NCBI Taxonomy" id="75385"/>
    <lineage>
        <taxon>Bacteria</taxon>
        <taxon>Bacillati</taxon>
        <taxon>Actinomycetota</taxon>
        <taxon>Actinomycetes</taxon>
        <taxon>Propionibacteriales</taxon>
        <taxon>Nocardioidaceae</taxon>
        <taxon>Micropruina</taxon>
    </lineage>
</organism>
<dbReference type="Proteomes" id="UP000238164">
    <property type="component" value="Chromosome 1"/>
</dbReference>
<accession>A0A2N9JBP2</accession>
<dbReference type="AlphaFoldDB" id="A0A2N9JBP2"/>
<keyword evidence="2" id="KW-1185">Reference proteome</keyword>
<proteinExistence type="predicted"/>
<sequence length="138" mass="14534">MGLPLDFACYVEIDNTGGASDLVLQSANASEGSFVVGPPTWIPQGMVARLVLRDPKPSIHGSDGTIRYGYSNADLTMQAVTLHFECPTGILSNKATSSQAARVTWAKSTNPKCTWSTRVPSGGHPLFVGHVIGGGQPH</sequence>
<protein>
    <submittedName>
        <fullName evidence="1">Uncharacterized protein</fullName>
    </submittedName>
</protein>
<reference evidence="1 2" key="1">
    <citation type="submission" date="2018-02" db="EMBL/GenBank/DDBJ databases">
        <authorList>
            <person name="Cohen D.B."/>
            <person name="Kent A.D."/>
        </authorList>
    </citation>
    <scope>NUCLEOTIDE SEQUENCE [LARGE SCALE GENOMIC DNA]</scope>
    <source>
        <strain evidence="1">1</strain>
    </source>
</reference>
<dbReference type="KEGG" id="mgg:MPLG2_0521"/>